<accession>A0A0W8FE93</accession>
<evidence type="ECO:0000313" key="2">
    <source>
        <dbReference type="EMBL" id="KUG19172.1"/>
    </source>
</evidence>
<name>A0A0W8FE93_9ZZZZ</name>
<dbReference type="Gene3D" id="3.40.630.30">
    <property type="match status" value="1"/>
</dbReference>
<dbReference type="InterPro" id="IPR050644">
    <property type="entry name" value="PG_Glycine_Bridge_Synth"/>
</dbReference>
<dbReference type="InterPro" id="IPR016181">
    <property type="entry name" value="Acyl_CoA_acyltransferase"/>
</dbReference>
<dbReference type="Pfam" id="PF13480">
    <property type="entry name" value="Acetyltransf_6"/>
    <property type="match status" value="1"/>
</dbReference>
<proteinExistence type="predicted"/>
<gene>
    <name evidence="2" type="ORF">ASZ90_011115</name>
</gene>
<evidence type="ECO:0000259" key="1">
    <source>
        <dbReference type="Pfam" id="PF13480"/>
    </source>
</evidence>
<dbReference type="EMBL" id="LNQE01001319">
    <property type="protein sequence ID" value="KUG19172.1"/>
    <property type="molecule type" value="Genomic_DNA"/>
</dbReference>
<comment type="caution">
    <text evidence="2">The sequence shown here is derived from an EMBL/GenBank/DDBJ whole genome shotgun (WGS) entry which is preliminary data.</text>
</comment>
<dbReference type="InterPro" id="IPR038740">
    <property type="entry name" value="BioF2-like_GNAT_dom"/>
</dbReference>
<dbReference type="PANTHER" id="PTHR36174:SF1">
    <property type="entry name" value="LIPID II:GLYCINE GLYCYLTRANSFERASE"/>
    <property type="match status" value="1"/>
</dbReference>
<organism evidence="2">
    <name type="scientific">hydrocarbon metagenome</name>
    <dbReference type="NCBI Taxonomy" id="938273"/>
    <lineage>
        <taxon>unclassified sequences</taxon>
        <taxon>metagenomes</taxon>
        <taxon>ecological metagenomes</taxon>
    </lineage>
</organism>
<dbReference type="AlphaFoldDB" id="A0A0W8FE93"/>
<reference evidence="2" key="1">
    <citation type="journal article" date="2015" name="Proc. Natl. Acad. Sci. U.S.A.">
        <title>Networks of energetic and metabolic interactions define dynamics in microbial communities.</title>
        <authorList>
            <person name="Embree M."/>
            <person name="Liu J.K."/>
            <person name="Al-Bassam M.M."/>
            <person name="Zengler K."/>
        </authorList>
    </citation>
    <scope>NUCLEOTIDE SEQUENCE</scope>
</reference>
<dbReference type="SUPFAM" id="SSF55729">
    <property type="entry name" value="Acyl-CoA N-acyltransferases (Nat)"/>
    <property type="match status" value="1"/>
</dbReference>
<protein>
    <recommendedName>
        <fullName evidence="1">BioF2-like acetyltransferase domain-containing protein</fullName>
    </recommendedName>
</protein>
<sequence length="268" mass="30144">MASSKGISVPYGGVVIAEIENAKQRKRELHRNKVIVPIIEQIERRRLDYLNLVHSPGFQDIRAFTLKGWNPKVYYTYMLPLDGDLSKNPSKDIQQKIRKARKLDIHSTRQFDPEIMWDLTVQTYAKQGRNPPFSEGHLKSLLNLIKEKGIGEMWVAKTSSGEIAAAEVFVWDAKMAHGWTAASAQEHLSTGAVPLLLQEIFLELKEQNHPLVNLMSGNTTQLSSFISGFNPHLVPYYGVEYAGLKYNIAWRLKSGLTAITSGSGTIPR</sequence>
<feature type="domain" description="BioF2-like acetyltransferase" evidence="1">
    <location>
        <begin position="91"/>
        <end position="219"/>
    </location>
</feature>
<dbReference type="PANTHER" id="PTHR36174">
    <property type="entry name" value="LIPID II:GLYCINE GLYCYLTRANSFERASE"/>
    <property type="match status" value="1"/>
</dbReference>